<accession>A0A0F9K823</accession>
<comment type="caution">
    <text evidence="2">The sequence shown here is derived from an EMBL/GenBank/DDBJ whole genome shotgun (WGS) entry which is preliminary data.</text>
</comment>
<dbReference type="EMBL" id="LAZR01008539">
    <property type="protein sequence ID" value="KKM78123.1"/>
    <property type="molecule type" value="Genomic_DNA"/>
</dbReference>
<proteinExistence type="predicted"/>
<sequence>MNQKIKYIGLFAILPLAMIALAPELIGDVYGQEAEGSPGQQSPKSYGSETDDIVCGASLCSTPEGSEDPVNVGRAQ</sequence>
<reference evidence="2" key="1">
    <citation type="journal article" date="2015" name="Nature">
        <title>Complex archaea that bridge the gap between prokaryotes and eukaryotes.</title>
        <authorList>
            <person name="Spang A."/>
            <person name="Saw J.H."/>
            <person name="Jorgensen S.L."/>
            <person name="Zaremba-Niedzwiedzka K."/>
            <person name="Martijn J."/>
            <person name="Lind A.E."/>
            <person name="van Eijk R."/>
            <person name="Schleper C."/>
            <person name="Guy L."/>
            <person name="Ettema T.J."/>
        </authorList>
    </citation>
    <scope>NUCLEOTIDE SEQUENCE</scope>
</reference>
<feature type="compositionally biased region" description="Polar residues" evidence="1">
    <location>
        <begin position="38"/>
        <end position="48"/>
    </location>
</feature>
<feature type="region of interest" description="Disordered" evidence="1">
    <location>
        <begin position="57"/>
        <end position="76"/>
    </location>
</feature>
<organism evidence="2">
    <name type="scientific">marine sediment metagenome</name>
    <dbReference type="NCBI Taxonomy" id="412755"/>
    <lineage>
        <taxon>unclassified sequences</taxon>
        <taxon>metagenomes</taxon>
        <taxon>ecological metagenomes</taxon>
    </lineage>
</organism>
<evidence type="ECO:0000313" key="2">
    <source>
        <dbReference type="EMBL" id="KKM78123.1"/>
    </source>
</evidence>
<evidence type="ECO:0000256" key="1">
    <source>
        <dbReference type="SAM" id="MobiDB-lite"/>
    </source>
</evidence>
<gene>
    <name evidence="2" type="ORF">LCGC14_1363120</name>
</gene>
<dbReference type="AlphaFoldDB" id="A0A0F9K823"/>
<protein>
    <submittedName>
        <fullName evidence="2">Uncharacterized protein</fullName>
    </submittedName>
</protein>
<name>A0A0F9K823_9ZZZZ</name>
<feature type="region of interest" description="Disordered" evidence="1">
    <location>
        <begin position="31"/>
        <end position="50"/>
    </location>
</feature>